<dbReference type="GO" id="GO:0043138">
    <property type="term" value="F:3'-5' DNA helicase activity"/>
    <property type="evidence" value="ECO:0007669"/>
    <property type="project" value="TreeGrafter"/>
</dbReference>
<dbReference type="CDD" id="cd17923">
    <property type="entry name" value="DEXHc_Hrq1-like"/>
    <property type="match status" value="1"/>
</dbReference>
<dbReference type="InterPro" id="IPR027417">
    <property type="entry name" value="P-loop_NTPase"/>
</dbReference>
<organism evidence="5 6">
    <name type="scientific">Methanohalarchaeum thermophilum</name>
    <dbReference type="NCBI Taxonomy" id="1903181"/>
    <lineage>
        <taxon>Archaea</taxon>
        <taxon>Methanobacteriati</taxon>
        <taxon>Methanobacteriota</taxon>
        <taxon>Methanonatronarchaeia</taxon>
        <taxon>Methanonatronarchaeales</taxon>
        <taxon>Methanonatronarchaeaceae</taxon>
        <taxon>Candidatus Methanohalarchaeum</taxon>
    </lineage>
</organism>
<dbReference type="CDD" id="cd18797">
    <property type="entry name" value="SF2_C_Hrq"/>
    <property type="match status" value="1"/>
</dbReference>
<comment type="caution">
    <text evidence="5">The sequence shown here is derived from an EMBL/GenBank/DDBJ whole genome shotgun (WGS) entry which is preliminary data.</text>
</comment>
<evidence type="ECO:0000313" key="5">
    <source>
        <dbReference type="EMBL" id="OKY78750.1"/>
    </source>
</evidence>
<evidence type="ECO:0000259" key="3">
    <source>
        <dbReference type="PROSITE" id="PS51192"/>
    </source>
</evidence>
<gene>
    <name evidence="5" type="ORF">BTN85_1249</name>
</gene>
<evidence type="ECO:0000256" key="1">
    <source>
        <dbReference type="ARBA" id="ARBA00022741"/>
    </source>
</evidence>
<dbReference type="Pfam" id="PF00271">
    <property type="entry name" value="Helicase_C"/>
    <property type="match status" value="1"/>
</dbReference>
<dbReference type="STRING" id="1903181.BTN85_1249"/>
<dbReference type="GO" id="GO:0036297">
    <property type="term" value="P:interstrand cross-link repair"/>
    <property type="evidence" value="ECO:0007669"/>
    <property type="project" value="TreeGrafter"/>
</dbReference>
<reference evidence="5" key="1">
    <citation type="submission" date="2016-12" db="EMBL/GenBank/DDBJ databases">
        <title>Discovery of methanogenic haloarchaea.</title>
        <authorList>
            <person name="Sorokin D.Y."/>
            <person name="Makarova K.S."/>
            <person name="Abbas B."/>
            <person name="Ferrer M."/>
            <person name="Golyshin P.N."/>
        </authorList>
    </citation>
    <scope>NUCLEOTIDE SEQUENCE [LARGE SCALE GENOMIC DNA]</scope>
    <source>
        <strain evidence="5">HMET1</strain>
    </source>
</reference>
<dbReference type="PROSITE" id="PS51194">
    <property type="entry name" value="HELICASE_CTER"/>
    <property type="match status" value="1"/>
</dbReference>
<name>A0A1Q6DWI6_METT1</name>
<keyword evidence="1" id="KW-0547">Nucleotide-binding</keyword>
<keyword evidence="5" id="KW-0347">Helicase</keyword>
<dbReference type="FunCoup" id="A0A1Q6DWI6">
    <property type="interactions" value="90"/>
</dbReference>
<keyword evidence="5" id="KW-0378">Hydrolase</keyword>
<dbReference type="InterPro" id="IPR001650">
    <property type="entry name" value="Helicase_C-like"/>
</dbReference>
<dbReference type="InterPro" id="IPR014001">
    <property type="entry name" value="Helicase_ATP-bd"/>
</dbReference>
<evidence type="ECO:0000313" key="6">
    <source>
        <dbReference type="Proteomes" id="UP000185744"/>
    </source>
</evidence>
<dbReference type="Pfam" id="PF00270">
    <property type="entry name" value="DEAD"/>
    <property type="match status" value="1"/>
</dbReference>
<dbReference type="PANTHER" id="PTHR47957:SF3">
    <property type="entry name" value="ATP-DEPENDENT HELICASE HRQ1"/>
    <property type="match status" value="1"/>
</dbReference>
<keyword evidence="6" id="KW-1185">Reference proteome</keyword>
<dbReference type="SUPFAM" id="SSF52540">
    <property type="entry name" value="P-loop containing nucleoside triphosphate hydrolases"/>
    <property type="match status" value="1"/>
</dbReference>
<dbReference type="AlphaFoldDB" id="A0A1Q6DWI6"/>
<dbReference type="Gene3D" id="3.40.50.300">
    <property type="entry name" value="P-loop containing nucleotide triphosphate hydrolases"/>
    <property type="match status" value="2"/>
</dbReference>
<dbReference type="SMART" id="SM00490">
    <property type="entry name" value="HELICc"/>
    <property type="match status" value="1"/>
</dbReference>
<dbReference type="InterPro" id="IPR018973">
    <property type="entry name" value="MZB"/>
</dbReference>
<feature type="domain" description="Helicase C-terminal" evidence="4">
    <location>
        <begin position="278"/>
        <end position="445"/>
    </location>
</feature>
<dbReference type="EMBL" id="MSDW01000001">
    <property type="protein sequence ID" value="OKY78750.1"/>
    <property type="molecule type" value="Genomic_DNA"/>
</dbReference>
<proteinExistence type="predicted"/>
<dbReference type="SMART" id="SM00487">
    <property type="entry name" value="DEXDc"/>
    <property type="match status" value="1"/>
</dbReference>
<keyword evidence="2" id="KW-0067">ATP-binding</keyword>
<dbReference type="GO" id="GO:0006289">
    <property type="term" value="P:nucleotide-excision repair"/>
    <property type="evidence" value="ECO:0007669"/>
    <property type="project" value="TreeGrafter"/>
</dbReference>
<evidence type="ECO:0000259" key="4">
    <source>
        <dbReference type="PROSITE" id="PS51194"/>
    </source>
</evidence>
<dbReference type="GO" id="GO:0003676">
    <property type="term" value="F:nucleic acid binding"/>
    <property type="evidence" value="ECO:0007669"/>
    <property type="project" value="InterPro"/>
</dbReference>
<dbReference type="GO" id="GO:0005524">
    <property type="term" value="F:ATP binding"/>
    <property type="evidence" value="ECO:0007669"/>
    <property type="project" value="UniProtKB-KW"/>
</dbReference>
<dbReference type="PANTHER" id="PTHR47957">
    <property type="entry name" value="ATP-DEPENDENT HELICASE HRQ1"/>
    <property type="match status" value="1"/>
</dbReference>
<feature type="domain" description="Helicase ATP-binding" evidence="3">
    <location>
        <begin position="68"/>
        <end position="247"/>
    </location>
</feature>
<accession>A0A1Q6DWI6</accession>
<dbReference type="PROSITE" id="PS51192">
    <property type="entry name" value="HELICASE_ATP_BIND_1"/>
    <property type="match status" value="1"/>
</dbReference>
<protein>
    <submittedName>
        <fullName evidence="5">Distinct helicase family with a unique C-terminal domain including a metal-binding cluster</fullName>
    </submittedName>
</protein>
<dbReference type="InParanoid" id="A0A1Q6DWI6"/>
<dbReference type="Pfam" id="PF09369">
    <property type="entry name" value="MZB"/>
    <property type="match status" value="1"/>
</dbReference>
<evidence type="ECO:0000256" key="2">
    <source>
        <dbReference type="ARBA" id="ARBA00022840"/>
    </source>
</evidence>
<dbReference type="InterPro" id="IPR011545">
    <property type="entry name" value="DEAD/DEAH_box_helicase_dom"/>
</dbReference>
<dbReference type="Proteomes" id="UP000185744">
    <property type="component" value="Unassembled WGS sequence"/>
</dbReference>
<sequence>MNKVQQTDKIMDAIEGVRGSGWYREQIEEIRELPGEEPEFEEVELKDEIREYLDRNGIDLYTHQARCIEEVRGGKDVVLSTPTASGKTLAFNIPVFEDLIEDKDARALYIYPTKALSNDQLESIKEMDDELGLDVDPGVYDGDTSRGAKRKIRESSRVILTNPYGLHHYLPWHNKWKNVFKNLEYIVLDEVHQYRGVFGSNIAFLVRRLKRVVEHYGGSPQFILSSATIANPGEFSKKLVGRDFEVVSRDGSGSGKKYFVFWNPLEYEDQSIHVQTSNLLSYMVDGGLQTLCFTVSRKMAELISKWSDESSDKKIMAYRAGYKPRERRIIEQGLREGEVRGVASTNALEVGVDIGGLDVVLMSGYPGTMISTWQQAGRAGRGNDASAAFLIAFENPLDQYYMNHPDRFFEKSHEHAIIDLDNSNIAIGHLLCAASELPLKENEWLTQNNQEELNHLKNEDILHETPNGVVYGGEKRPAEIVELNNISQDIIKIILNGKLLGTMDRAQAYREAHENAVYMHQGETYVVQELDLDDKVAYVKKREVDYYTEPQSQTDIKINEKQETKTHKNLKINLGNVEVSEFYLKYKIMENDKVIATEPLDLPPINFKTESTWITIPKETIRELEEKDMDIEGGLHAIEHAMIAMAPYHAMCDRWDLGGVSTKNHTDTQKPTIFLYDAYEGGIGITEKCYQLINELLQTTYELIKDCDCENGCPSCIYSPKCGNDNEPLDKQTALTILKKLTKNQNKKTT</sequence>